<dbReference type="InterPro" id="IPR037185">
    <property type="entry name" value="EmrE-like"/>
</dbReference>
<feature type="domain" description="EamA" evidence="2">
    <location>
        <begin position="13"/>
        <end position="150"/>
    </location>
</feature>
<evidence type="ECO:0000256" key="1">
    <source>
        <dbReference type="SAM" id="Phobius"/>
    </source>
</evidence>
<evidence type="ECO:0000313" key="4">
    <source>
        <dbReference type="Proteomes" id="UP000033882"/>
    </source>
</evidence>
<keyword evidence="1" id="KW-0812">Transmembrane</keyword>
<dbReference type="GO" id="GO:0016020">
    <property type="term" value="C:membrane"/>
    <property type="evidence" value="ECO:0007669"/>
    <property type="project" value="InterPro"/>
</dbReference>
<comment type="caution">
    <text evidence="3">The sequence shown here is derived from an EMBL/GenBank/DDBJ whole genome shotgun (WGS) entry which is preliminary data.</text>
</comment>
<keyword evidence="1" id="KW-1133">Transmembrane helix</keyword>
<proteinExistence type="predicted"/>
<dbReference type="SUPFAM" id="SSF103481">
    <property type="entry name" value="Multidrug resistance efflux transporter EmrE"/>
    <property type="match status" value="1"/>
</dbReference>
<gene>
    <name evidence="3" type="ORF">UY19_C0002G0047</name>
</gene>
<sequence>MNKSLFSDILTTMWIIYAVLAAITAAGVAIFAKLGLRQIDVVLATTIRALIMAGFLVVASLFLKKFDGFSPSSWSGREWGLIALAGLSGAISWLFYFMALRSADASRVAAIDRTSLVFVALLAALFLGEQLKIKAILGIVLMVIGAVLMV</sequence>
<accession>A0A0G1U8R8</accession>
<dbReference type="PANTHER" id="PTHR22911:SF137">
    <property type="entry name" value="SOLUTE CARRIER FAMILY 35 MEMBER G2-RELATED"/>
    <property type="match status" value="1"/>
</dbReference>
<feature type="transmembrane region" description="Helical" evidence="1">
    <location>
        <begin position="12"/>
        <end position="34"/>
    </location>
</feature>
<dbReference type="AlphaFoldDB" id="A0A0G1U8R8"/>
<dbReference type="EMBL" id="LCPB01000002">
    <property type="protein sequence ID" value="KKU90474.1"/>
    <property type="molecule type" value="Genomic_DNA"/>
</dbReference>
<name>A0A0G1U8R8_9BACT</name>
<dbReference type="InterPro" id="IPR000620">
    <property type="entry name" value="EamA_dom"/>
</dbReference>
<evidence type="ECO:0000259" key="2">
    <source>
        <dbReference type="Pfam" id="PF00892"/>
    </source>
</evidence>
<dbReference type="Proteomes" id="UP000033882">
    <property type="component" value="Unassembled WGS sequence"/>
</dbReference>
<feature type="transmembrane region" description="Helical" evidence="1">
    <location>
        <begin position="79"/>
        <end position="98"/>
    </location>
</feature>
<feature type="transmembrane region" description="Helical" evidence="1">
    <location>
        <begin position="41"/>
        <end position="63"/>
    </location>
</feature>
<protein>
    <recommendedName>
        <fullName evidence="2">EamA domain-containing protein</fullName>
    </recommendedName>
</protein>
<keyword evidence="1" id="KW-0472">Membrane</keyword>
<evidence type="ECO:0000313" key="3">
    <source>
        <dbReference type="EMBL" id="KKU90474.1"/>
    </source>
</evidence>
<dbReference type="Pfam" id="PF00892">
    <property type="entry name" value="EamA"/>
    <property type="match status" value="1"/>
</dbReference>
<organism evidence="3 4">
    <name type="scientific">Candidatus Wolfebacteria bacterium GW2011_GWA2_47_9b</name>
    <dbReference type="NCBI Taxonomy" id="1619005"/>
    <lineage>
        <taxon>Bacteria</taxon>
        <taxon>Candidatus Wolfeibacteriota</taxon>
    </lineage>
</organism>
<reference evidence="3 4" key="1">
    <citation type="journal article" date="2015" name="Nature">
        <title>rRNA introns, odd ribosomes, and small enigmatic genomes across a large radiation of phyla.</title>
        <authorList>
            <person name="Brown C.T."/>
            <person name="Hug L.A."/>
            <person name="Thomas B.C."/>
            <person name="Sharon I."/>
            <person name="Castelle C.J."/>
            <person name="Singh A."/>
            <person name="Wilkins M.J."/>
            <person name="Williams K.H."/>
            <person name="Banfield J.F."/>
        </authorList>
    </citation>
    <scope>NUCLEOTIDE SEQUENCE [LARGE SCALE GENOMIC DNA]</scope>
</reference>
<dbReference type="PANTHER" id="PTHR22911">
    <property type="entry name" value="ACYL-MALONYL CONDENSING ENZYME-RELATED"/>
    <property type="match status" value="1"/>
</dbReference>
<dbReference type="Gene3D" id="1.10.3730.20">
    <property type="match status" value="1"/>
</dbReference>